<dbReference type="GO" id="GO:0005634">
    <property type="term" value="C:nucleus"/>
    <property type="evidence" value="ECO:0007669"/>
    <property type="project" value="TreeGrafter"/>
</dbReference>
<feature type="domain" description="Zn(2)-C6 fungal-type" evidence="4">
    <location>
        <begin position="29"/>
        <end position="60"/>
    </location>
</feature>
<dbReference type="PANTHER" id="PTHR31668:SF23">
    <property type="entry name" value="ZN(II)2CYS6 TRANSCRIPTION FACTOR (EUROFUNG)"/>
    <property type="match status" value="1"/>
</dbReference>
<evidence type="ECO:0000256" key="3">
    <source>
        <dbReference type="SAM" id="MobiDB-lite"/>
    </source>
</evidence>
<proteinExistence type="predicted"/>
<evidence type="ECO:0000256" key="2">
    <source>
        <dbReference type="ARBA" id="ARBA00023242"/>
    </source>
</evidence>
<dbReference type="InterPro" id="IPR001138">
    <property type="entry name" value="Zn2Cys6_DnaBD"/>
</dbReference>
<dbReference type="Pfam" id="PF04082">
    <property type="entry name" value="Fungal_trans"/>
    <property type="match status" value="1"/>
</dbReference>
<accession>A0A1L7X6P1</accession>
<dbReference type="InterPro" id="IPR036864">
    <property type="entry name" value="Zn2-C6_fun-type_DNA-bd_sf"/>
</dbReference>
<dbReference type="GO" id="GO:0008270">
    <property type="term" value="F:zinc ion binding"/>
    <property type="evidence" value="ECO:0007669"/>
    <property type="project" value="InterPro"/>
</dbReference>
<dbReference type="OrthoDB" id="2018619at2759"/>
<feature type="compositionally biased region" description="Polar residues" evidence="3">
    <location>
        <begin position="85"/>
        <end position="103"/>
    </location>
</feature>
<dbReference type="CDD" id="cd00067">
    <property type="entry name" value="GAL4"/>
    <property type="match status" value="1"/>
</dbReference>
<keyword evidence="6" id="KW-1185">Reference proteome</keyword>
<dbReference type="InterPro" id="IPR050797">
    <property type="entry name" value="Carb_Metab_Trans_Reg"/>
</dbReference>
<gene>
    <name evidence="5" type="ORF">PAC_10587</name>
</gene>
<keyword evidence="1" id="KW-0479">Metal-binding</keyword>
<dbReference type="STRING" id="576137.A0A1L7X6P1"/>
<dbReference type="PROSITE" id="PS50048">
    <property type="entry name" value="ZN2_CY6_FUNGAL_2"/>
    <property type="match status" value="1"/>
</dbReference>
<keyword evidence="2" id="KW-0539">Nucleus</keyword>
<feature type="region of interest" description="Disordered" evidence="3">
    <location>
        <begin position="63"/>
        <end position="137"/>
    </location>
</feature>
<dbReference type="SUPFAM" id="SSF57701">
    <property type="entry name" value="Zn2/Cys6 DNA-binding domain"/>
    <property type="match status" value="1"/>
</dbReference>
<dbReference type="GO" id="GO:0006351">
    <property type="term" value="P:DNA-templated transcription"/>
    <property type="evidence" value="ECO:0007669"/>
    <property type="project" value="InterPro"/>
</dbReference>
<reference evidence="5 6" key="1">
    <citation type="submission" date="2016-03" db="EMBL/GenBank/DDBJ databases">
        <authorList>
            <person name="Ploux O."/>
        </authorList>
    </citation>
    <scope>NUCLEOTIDE SEQUENCE [LARGE SCALE GENOMIC DNA]</scope>
    <source>
        <strain evidence="5 6">UAMH 11012</strain>
    </source>
</reference>
<dbReference type="Proteomes" id="UP000184330">
    <property type="component" value="Unassembled WGS sequence"/>
</dbReference>
<protein>
    <recommendedName>
        <fullName evidence="4">Zn(2)-C6 fungal-type domain-containing protein</fullName>
    </recommendedName>
</protein>
<dbReference type="AlphaFoldDB" id="A0A1L7X6P1"/>
<dbReference type="EMBL" id="FJOG01000016">
    <property type="protein sequence ID" value="CZR60691.1"/>
    <property type="molecule type" value="Genomic_DNA"/>
</dbReference>
<dbReference type="SMART" id="SM00906">
    <property type="entry name" value="Fungal_trans"/>
    <property type="match status" value="1"/>
</dbReference>
<dbReference type="GO" id="GO:0001080">
    <property type="term" value="P:nitrogen catabolite activation of transcription from RNA polymerase II promoter"/>
    <property type="evidence" value="ECO:0007669"/>
    <property type="project" value="TreeGrafter"/>
</dbReference>
<dbReference type="GO" id="GO:0000981">
    <property type="term" value="F:DNA-binding transcription factor activity, RNA polymerase II-specific"/>
    <property type="evidence" value="ECO:0007669"/>
    <property type="project" value="InterPro"/>
</dbReference>
<feature type="region of interest" description="Disordered" evidence="3">
    <location>
        <begin position="1"/>
        <end position="29"/>
    </location>
</feature>
<dbReference type="PANTHER" id="PTHR31668">
    <property type="entry name" value="GLUCOSE TRANSPORT TRANSCRIPTION REGULATOR RGT1-RELATED-RELATED"/>
    <property type="match status" value="1"/>
</dbReference>
<name>A0A1L7X6P1_9HELO</name>
<evidence type="ECO:0000313" key="5">
    <source>
        <dbReference type="EMBL" id="CZR60691.1"/>
    </source>
</evidence>
<dbReference type="InterPro" id="IPR007219">
    <property type="entry name" value="XnlR_reg_dom"/>
</dbReference>
<dbReference type="CDD" id="cd12148">
    <property type="entry name" value="fungal_TF_MHR"/>
    <property type="match status" value="1"/>
</dbReference>
<dbReference type="GO" id="GO:0003677">
    <property type="term" value="F:DNA binding"/>
    <property type="evidence" value="ECO:0007669"/>
    <property type="project" value="InterPro"/>
</dbReference>
<dbReference type="PROSITE" id="PS00463">
    <property type="entry name" value="ZN2_CY6_FUNGAL_1"/>
    <property type="match status" value="1"/>
</dbReference>
<evidence type="ECO:0000259" key="4">
    <source>
        <dbReference type="PROSITE" id="PS50048"/>
    </source>
</evidence>
<organism evidence="5 6">
    <name type="scientific">Phialocephala subalpina</name>
    <dbReference type="NCBI Taxonomy" id="576137"/>
    <lineage>
        <taxon>Eukaryota</taxon>
        <taxon>Fungi</taxon>
        <taxon>Dikarya</taxon>
        <taxon>Ascomycota</taxon>
        <taxon>Pezizomycotina</taxon>
        <taxon>Leotiomycetes</taxon>
        <taxon>Helotiales</taxon>
        <taxon>Mollisiaceae</taxon>
        <taxon>Phialocephala</taxon>
        <taxon>Phialocephala fortinii species complex</taxon>
    </lineage>
</organism>
<sequence>MSSDKPRRTIKLETRFGSSRESRSRKDRPCDVCRHRKSACVIAVKPPCRFCEIRGLQCTFASRPRPRRRGDAAPSDQGDTPIENAASSEQLASTPQDQVSPQASRFPIPPEPPGRGTDAPFSSSPKTPAEANATRPYSRQMLSLQQLTSEAEIPSTTYAAIPTRPQAQDAEPHVHYEWEEARLKNSLERGKNVTAHFVGISGEQDTNLFASIRYNVLNETRFIDFNIRMVYEGDSDQGTPPVHFSIVNDTFPERDKKAKILASDAIESHVRGHGDALLRLYFRFVHPIFPVLSKAHIMNEYATDKLAIPASLRGVIYGLGCALWTQDPALKHAPPISQSELFEHAHAALNRELDSPKLATLQTCLLILHEQPDASGTTESPRIWTLACQATGCAQSVGLHQDPTNWKIPHWEKKLRKKLWWATYVTDLWTSICHGQTPHIVDGTWDTSDLDINDLMSDEDVAGVPGEQLLAEQDRTFDPDSGIRFLELVRATKTLSGIVGNAFTLSGYKQAIQKTDITAREAQIWKCKISVDQSLLLIPRSLTMDHPGTPQSPNMNAHLHLGIFALKFLIYRALMSPATPESKQNPASRLCYYYNEALAEGEALMRFMGKLMGVDLHVFWPRHSRTNLILAGNHLIYLFFCASTEAQVAKAYSMLEKYRDILREMAKSADWSTIGLIRPSLLRTESFFHGAAEGIKKAGRP</sequence>
<evidence type="ECO:0000313" key="6">
    <source>
        <dbReference type="Proteomes" id="UP000184330"/>
    </source>
</evidence>
<dbReference type="Gene3D" id="4.10.240.10">
    <property type="entry name" value="Zn(2)-C6 fungal-type DNA-binding domain"/>
    <property type="match status" value="1"/>
</dbReference>
<evidence type="ECO:0000256" key="1">
    <source>
        <dbReference type="ARBA" id="ARBA00022723"/>
    </source>
</evidence>